<dbReference type="GO" id="GO:0043161">
    <property type="term" value="P:proteasome-mediated ubiquitin-dependent protein catabolic process"/>
    <property type="evidence" value="ECO:0007669"/>
    <property type="project" value="TreeGrafter"/>
</dbReference>
<dbReference type="Gene3D" id="1.25.10.10">
    <property type="entry name" value="Leucine-rich Repeat Variant"/>
    <property type="match status" value="3"/>
</dbReference>
<feature type="repeat" description="ARM" evidence="6">
    <location>
        <begin position="414"/>
        <end position="448"/>
    </location>
</feature>
<keyword evidence="8" id="KW-1185">Reference proteome</keyword>
<comment type="subcellular location">
    <subcellularLocation>
        <location evidence="2">Cytoplasm</location>
    </subcellularLocation>
    <subcellularLocation>
        <location evidence="1">Nucleus</location>
    </subcellularLocation>
</comment>
<dbReference type="Proteomes" id="UP000789706">
    <property type="component" value="Unassembled WGS sequence"/>
</dbReference>
<dbReference type="SMART" id="SM00185">
    <property type="entry name" value="ARM"/>
    <property type="match status" value="8"/>
</dbReference>
<organism evidence="7 8">
    <name type="scientific">Diversispora eburnea</name>
    <dbReference type="NCBI Taxonomy" id="1213867"/>
    <lineage>
        <taxon>Eukaryota</taxon>
        <taxon>Fungi</taxon>
        <taxon>Fungi incertae sedis</taxon>
        <taxon>Mucoromycota</taxon>
        <taxon>Glomeromycotina</taxon>
        <taxon>Glomeromycetes</taxon>
        <taxon>Diversisporales</taxon>
        <taxon>Diversisporaceae</taxon>
        <taxon>Diversispora</taxon>
    </lineage>
</organism>
<name>A0A9N9APT8_9GLOM</name>
<dbReference type="GO" id="GO:0034657">
    <property type="term" value="C:GID complex"/>
    <property type="evidence" value="ECO:0007669"/>
    <property type="project" value="TreeGrafter"/>
</dbReference>
<dbReference type="SUPFAM" id="SSF48371">
    <property type="entry name" value="ARM repeat"/>
    <property type="match status" value="1"/>
</dbReference>
<dbReference type="EMBL" id="CAJVPK010000673">
    <property type="protein sequence ID" value="CAG8538469.1"/>
    <property type="molecule type" value="Genomic_DNA"/>
</dbReference>
<dbReference type="GO" id="GO:0005634">
    <property type="term" value="C:nucleus"/>
    <property type="evidence" value="ECO:0007669"/>
    <property type="project" value="UniProtKB-SubCell"/>
</dbReference>
<proteinExistence type="predicted"/>
<evidence type="ECO:0000256" key="5">
    <source>
        <dbReference type="ARBA" id="ARBA00023242"/>
    </source>
</evidence>
<keyword evidence="3" id="KW-0963">Cytoplasm</keyword>
<evidence type="ECO:0000256" key="2">
    <source>
        <dbReference type="ARBA" id="ARBA00004496"/>
    </source>
</evidence>
<dbReference type="PROSITE" id="PS50176">
    <property type="entry name" value="ARM_REPEAT"/>
    <property type="match status" value="1"/>
</dbReference>
<dbReference type="Pfam" id="PF00514">
    <property type="entry name" value="Arm"/>
    <property type="match status" value="2"/>
</dbReference>
<dbReference type="InterPro" id="IPR016024">
    <property type="entry name" value="ARM-type_fold"/>
</dbReference>
<protein>
    <submittedName>
        <fullName evidence="7">4753_t:CDS:1</fullName>
    </submittedName>
</protein>
<accession>A0A9N9APT8</accession>
<dbReference type="InterPro" id="IPR038739">
    <property type="entry name" value="ARMC8/Vid28"/>
</dbReference>
<evidence type="ECO:0000313" key="8">
    <source>
        <dbReference type="Proteomes" id="UP000789706"/>
    </source>
</evidence>
<evidence type="ECO:0000256" key="1">
    <source>
        <dbReference type="ARBA" id="ARBA00004123"/>
    </source>
</evidence>
<dbReference type="AlphaFoldDB" id="A0A9N9APT8"/>
<comment type="caution">
    <text evidence="7">The sequence shown here is derived from an EMBL/GenBank/DDBJ whole genome shotgun (WGS) entry which is preliminary data.</text>
</comment>
<evidence type="ECO:0000313" key="7">
    <source>
        <dbReference type="EMBL" id="CAG8538469.1"/>
    </source>
</evidence>
<dbReference type="PANTHER" id="PTHR15651">
    <property type="entry name" value="ARMADILLO REPEAT-CONTAINING PROTEIN 8"/>
    <property type="match status" value="1"/>
</dbReference>
<keyword evidence="5" id="KW-0539">Nucleus</keyword>
<evidence type="ECO:0000256" key="6">
    <source>
        <dbReference type="PROSITE-ProRule" id="PRU00259"/>
    </source>
</evidence>
<dbReference type="GO" id="GO:0005737">
    <property type="term" value="C:cytoplasm"/>
    <property type="evidence" value="ECO:0007669"/>
    <property type="project" value="UniProtKB-SubCell"/>
</dbReference>
<dbReference type="OrthoDB" id="5559898at2759"/>
<dbReference type="InterPro" id="IPR000225">
    <property type="entry name" value="Armadillo"/>
</dbReference>
<keyword evidence="4" id="KW-0677">Repeat</keyword>
<evidence type="ECO:0000256" key="3">
    <source>
        <dbReference type="ARBA" id="ARBA00022490"/>
    </source>
</evidence>
<evidence type="ECO:0000256" key="4">
    <source>
        <dbReference type="ARBA" id="ARBA00022737"/>
    </source>
</evidence>
<reference evidence="7" key="1">
    <citation type="submission" date="2021-06" db="EMBL/GenBank/DDBJ databases">
        <authorList>
            <person name="Kallberg Y."/>
            <person name="Tangrot J."/>
            <person name="Rosling A."/>
        </authorList>
    </citation>
    <scope>NUCLEOTIDE SEQUENCE</scope>
    <source>
        <strain evidence="7">AZ414A</strain>
    </source>
</reference>
<sequence length="612" mass="67965">MNSNKHTQAVAELDSLDPFVRVKALRFIKNNIIGNKTKKDLYISLDVIPKLVAFFKTQEGADSEVQIQAAIVLGSFAYGGEDNVAELVKHGAVKPLLECISIRNDSRLIEAAARALKAIYKYLVTLLNPDSLNPKLDREKIASVHTAELAATIIARCCDTNDQQIQIASAGAFPALVKLLVCGYSKAQEAALDALAYLCRENPDFGSKIVDTKSESVDSPVKIMLNLIRDKSPTMQLISAKCLTHLSRANAISEHFNDITLIVLPTLVKLLDEKGPVREEAPHVLAYLIRDNEELQKAACDSGAVLKLADFVTHVGDQDNSYYDPLGDSDKLKEVVDAKIIPHIVKAMSHRSYGVRAAACQCTRSLSRSVNILRTNLVDAGIATPLFKLLSDESTDVQTTACATICNITIMEQGGIEKLVELVNSPDNTLRLNAIWALKNLVYHAESEVKDSVMKALTYQKMEELIEDQEIDIQEQALNLLRNLACLGEQRLMNIIESKLCLWNSEIIKQILYVINNIATGAEYHKKAIMGRPNILTHIKNYMAHENPEIRVAAVWCLINLTWTEDKNNSSPGRVRELRQFGFEDIVKNMMNDVNLDVREKAKTALSQFSQT</sequence>
<dbReference type="PANTHER" id="PTHR15651:SF7">
    <property type="entry name" value="ARMADILLO REPEAT-CONTAINING PROTEIN 8"/>
    <property type="match status" value="1"/>
</dbReference>
<dbReference type="InterPro" id="IPR011989">
    <property type="entry name" value="ARM-like"/>
</dbReference>
<gene>
    <name evidence="7" type="ORF">DEBURN_LOCUS6490</name>
</gene>